<sequence>MEKRAKCDLSMLLTDVKWDMALEGVKKSKVDKVNKIDIIQNDFRLLQIYLLVLKEMGI</sequence>
<proteinExistence type="predicted"/>
<evidence type="ECO:0000313" key="2">
    <source>
        <dbReference type="Proteomes" id="UP000464330"/>
    </source>
</evidence>
<accession>A0A6C0QPT9</accession>
<dbReference type="Proteomes" id="UP000464330">
    <property type="component" value="Chromosome"/>
</dbReference>
<dbReference type="AlphaFoldDB" id="A0A6C0QPT9"/>
<dbReference type="RefSeq" id="WP_172423096.1">
    <property type="nucleotide sequence ID" value="NZ_CP019717.1"/>
</dbReference>
<name>A0A6C0QPT9_9BACL</name>
<evidence type="ECO:0000313" key="1">
    <source>
        <dbReference type="EMBL" id="QHZ50739.1"/>
    </source>
</evidence>
<organism evidence="1 2">
    <name type="scientific">Paenibacillus larvae subsp. larvae</name>
    <dbReference type="NCBI Taxonomy" id="147375"/>
    <lineage>
        <taxon>Bacteria</taxon>
        <taxon>Bacillati</taxon>
        <taxon>Bacillota</taxon>
        <taxon>Bacilli</taxon>
        <taxon>Bacillales</taxon>
        <taxon>Paenibacillaceae</taxon>
        <taxon>Paenibacillus</taxon>
    </lineage>
</organism>
<dbReference type="EMBL" id="CP019717">
    <property type="protein sequence ID" value="QHZ50739.1"/>
    <property type="molecule type" value="Genomic_DNA"/>
</dbReference>
<gene>
    <name evidence="1" type="ORF">ERICV_01581</name>
</gene>
<protein>
    <submittedName>
        <fullName evidence="1">Uncharacterized protein</fullName>
    </submittedName>
</protein>
<reference evidence="1 2" key="1">
    <citation type="journal article" date="2020" name="Int. J. Med. Microbiol.">
        <title>Discovery of Paenibacillus larvae ERIC V: Phenotypic and genomic comparison to genotypes ERIC I-IV reveal different inventories of virulence factors which correlate with epidemiological prevalences of American Foulbrood.</title>
        <authorList>
            <person name="Beims H."/>
            <person name="Bunk B."/>
            <person name="Erler S."/>
            <person name="Mohr K.I."/>
            <person name="Sproer C."/>
            <person name="Pradella S."/>
            <person name="Gunther G."/>
            <person name="Rohde M."/>
            <person name="von der Ohe W."/>
            <person name="Steinert M."/>
        </authorList>
    </citation>
    <scope>NUCLEOTIDE SEQUENCE [LARGE SCALE GENOMIC DNA]</scope>
    <source>
        <strain evidence="1">Eric_V</strain>
    </source>
</reference>